<dbReference type="PANTHER" id="PTHR21569:SF1">
    <property type="entry name" value="SMALL RIBOSOMAL SUBUNIT PROTEIN US9M"/>
    <property type="match status" value="1"/>
</dbReference>
<comment type="caution">
    <text evidence="6">The sequence shown here is derived from an EMBL/GenBank/DDBJ whole genome shotgun (WGS) entry which is preliminary data.</text>
</comment>
<dbReference type="InterPro" id="IPR014721">
    <property type="entry name" value="Ribsml_uS5_D2-typ_fold_subgr"/>
</dbReference>
<accession>A0ABN8M832</accession>
<dbReference type="Pfam" id="PF00380">
    <property type="entry name" value="Ribosomal_S9"/>
    <property type="match status" value="1"/>
</dbReference>
<protein>
    <recommendedName>
        <fullName evidence="8">Ribosomal protein S9</fullName>
    </recommendedName>
</protein>
<feature type="compositionally biased region" description="Low complexity" evidence="5">
    <location>
        <begin position="83"/>
        <end position="95"/>
    </location>
</feature>
<dbReference type="PROSITE" id="PS00360">
    <property type="entry name" value="RIBOSOMAL_S9"/>
    <property type="match status" value="1"/>
</dbReference>
<proteinExistence type="inferred from homology"/>
<dbReference type="PANTHER" id="PTHR21569">
    <property type="entry name" value="RIBOSOMAL PROTEIN S9"/>
    <property type="match status" value="1"/>
</dbReference>
<feature type="region of interest" description="Disordered" evidence="5">
    <location>
        <begin position="217"/>
        <end position="270"/>
    </location>
</feature>
<dbReference type="NCBIfam" id="NF001099">
    <property type="entry name" value="PRK00132.1"/>
    <property type="match status" value="1"/>
</dbReference>
<feature type="region of interest" description="Disordered" evidence="5">
    <location>
        <begin position="78"/>
        <end position="103"/>
    </location>
</feature>
<dbReference type="InterPro" id="IPR020574">
    <property type="entry name" value="Ribosomal_uS9_CS"/>
</dbReference>
<evidence type="ECO:0008006" key="8">
    <source>
        <dbReference type="Google" id="ProtNLM"/>
    </source>
</evidence>
<comment type="similarity">
    <text evidence="1 4">Belongs to the universal ribosomal protein uS9 family.</text>
</comment>
<dbReference type="SUPFAM" id="SSF54211">
    <property type="entry name" value="Ribosomal protein S5 domain 2-like"/>
    <property type="match status" value="1"/>
</dbReference>
<keyword evidence="7" id="KW-1185">Reference proteome</keyword>
<reference evidence="6 7" key="1">
    <citation type="submission" date="2022-05" db="EMBL/GenBank/DDBJ databases">
        <authorList>
            <consortium name="Genoscope - CEA"/>
            <person name="William W."/>
        </authorList>
    </citation>
    <scope>NUCLEOTIDE SEQUENCE [LARGE SCALE GENOMIC DNA]</scope>
</reference>
<organism evidence="6 7">
    <name type="scientific">Porites evermanni</name>
    <dbReference type="NCBI Taxonomy" id="104178"/>
    <lineage>
        <taxon>Eukaryota</taxon>
        <taxon>Metazoa</taxon>
        <taxon>Cnidaria</taxon>
        <taxon>Anthozoa</taxon>
        <taxon>Hexacorallia</taxon>
        <taxon>Scleractinia</taxon>
        <taxon>Fungiina</taxon>
        <taxon>Poritidae</taxon>
        <taxon>Porites</taxon>
    </lineage>
</organism>
<dbReference type="InterPro" id="IPR023035">
    <property type="entry name" value="Ribosomal_uS9_bac/plastid"/>
</dbReference>
<evidence type="ECO:0000256" key="4">
    <source>
        <dbReference type="RuleBase" id="RU003815"/>
    </source>
</evidence>
<dbReference type="Proteomes" id="UP001159427">
    <property type="component" value="Unassembled WGS sequence"/>
</dbReference>
<dbReference type="InterPro" id="IPR000754">
    <property type="entry name" value="Ribosomal_uS9"/>
</dbReference>
<feature type="compositionally biased region" description="Low complexity" evidence="5">
    <location>
        <begin position="230"/>
        <end position="239"/>
    </location>
</feature>
<keyword evidence="3 4" id="KW-0687">Ribonucleoprotein</keyword>
<gene>
    <name evidence="6" type="ORF">PEVE_00027006</name>
</gene>
<dbReference type="Gene3D" id="3.30.230.10">
    <property type="match status" value="1"/>
</dbReference>
<evidence type="ECO:0000256" key="3">
    <source>
        <dbReference type="ARBA" id="ARBA00023274"/>
    </source>
</evidence>
<name>A0ABN8M832_9CNID</name>
<evidence type="ECO:0000256" key="2">
    <source>
        <dbReference type="ARBA" id="ARBA00022980"/>
    </source>
</evidence>
<sequence length="456" mass="51134">MASGVRLGGRLCFRVCMSAHHRSRYRILASNLSLYLWRYRLSSGINTVSQKRYFANDKRSSFLDALPLARMDNTSKLTETEADATASTDAASSTSLDGQDDDDPLMQQMAAKYERYRQWLAKIMGKDPEAFSDKEIKEAVEYLMPSGLYAKDARPQFKDPEELYQRRAQIVDKQGRPLHAAFFTGQIGFHDLLFEIYEQNAKLNAGEETKLNAVGGLEASDGELSETSDDGYSSDTSSDSSDEDKLDGSSAEKEAESSNPSRQPRMRWIGKPELKRKINEKLTDKEYDVILHRLKKLASHPNAELATPFLLRFLEVIPIQGMKAVEKTLNEKGEAVGIGHRKRAIAEVMITKGSGNVTINNVPLTQYFVKVEDRKQVMYPFLTVDAVGEYDVECGVIGGGTTGQAGAIRLAISRALLNFEDSYLEPLQQAGLLIRDPRIKERKKPGQKRARKKFAW</sequence>
<feature type="compositionally biased region" description="Basic and acidic residues" evidence="5">
    <location>
        <begin position="246"/>
        <end position="256"/>
    </location>
</feature>
<evidence type="ECO:0000256" key="5">
    <source>
        <dbReference type="SAM" id="MobiDB-lite"/>
    </source>
</evidence>
<keyword evidence="2 4" id="KW-0689">Ribosomal protein</keyword>
<evidence type="ECO:0000313" key="6">
    <source>
        <dbReference type="EMBL" id="CAH3025735.1"/>
    </source>
</evidence>
<evidence type="ECO:0000256" key="1">
    <source>
        <dbReference type="ARBA" id="ARBA00005251"/>
    </source>
</evidence>
<dbReference type="InterPro" id="IPR020568">
    <property type="entry name" value="Ribosomal_Su5_D2-typ_SF"/>
</dbReference>
<feature type="compositionally biased region" description="Acidic residues" evidence="5">
    <location>
        <begin position="220"/>
        <end position="229"/>
    </location>
</feature>
<dbReference type="EMBL" id="CALNXI010000369">
    <property type="protein sequence ID" value="CAH3025735.1"/>
    <property type="molecule type" value="Genomic_DNA"/>
</dbReference>
<evidence type="ECO:0000313" key="7">
    <source>
        <dbReference type="Proteomes" id="UP001159427"/>
    </source>
</evidence>